<evidence type="ECO:0000313" key="2">
    <source>
        <dbReference type="Proteomes" id="UP000663852"/>
    </source>
</evidence>
<sequence length="239" mass="27966">MVGVVLTCEYKRMHEIKKKFTSLVIASKHNRHKKTKSVAFFFHQKKVDYSCLLAHKRKMSETDLKSEVLLKDIQPEGILSKLPFNANQCPLFISSNGNATALYRYTNSGPFIELFDPSSDNLIPALKFSIIQGRFCIINFGLIKDPDQIRQMLETFQKRCALIHRDLYNHIIHNSLMKQSFDTLMSLIPFDPIHEMVPEIYRNSKAVFRFLFFAQIEDQSLQWDKYEFASKFRCVRVKT</sequence>
<dbReference type="EMBL" id="CAJNOJ010000115">
    <property type="protein sequence ID" value="CAF1143037.1"/>
    <property type="molecule type" value="Genomic_DNA"/>
</dbReference>
<accession>A0A814S4B4</accession>
<organism evidence="1 2">
    <name type="scientific">Adineta ricciae</name>
    <name type="common">Rotifer</name>
    <dbReference type="NCBI Taxonomy" id="249248"/>
    <lineage>
        <taxon>Eukaryota</taxon>
        <taxon>Metazoa</taxon>
        <taxon>Spiralia</taxon>
        <taxon>Gnathifera</taxon>
        <taxon>Rotifera</taxon>
        <taxon>Eurotatoria</taxon>
        <taxon>Bdelloidea</taxon>
        <taxon>Adinetida</taxon>
        <taxon>Adinetidae</taxon>
        <taxon>Adineta</taxon>
    </lineage>
</organism>
<dbReference type="OrthoDB" id="9998956at2759"/>
<proteinExistence type="predicted"/>
<gene>
    <name evidence="1" type="ORF">EDS130_LOCUS22196</name>
</gene>
<reference evidence="1" key="1">
    <citation type="submission" date="2021-02" db="EMBL/GenBank/DDBJ databases">
        <authorList>
            <person name="Nowell W R."/>
        </authorList>
    </citation>
    <scope>NUCLEOTIDE SEQUENCE</scope>
</reference>
<dbReference type="Proteomes" id="UP000663852">
    <property type="component" value="Unassembled WGS sequence"/>
</dbReference>
<protein>
    <submittedName>
        <fullName evidence="1">Uncharacterized protein</fullName>
    </submittedName>
</protein>
<comment type="caution">
    <text evidence="1">The sequence shown here is derived from an EMBL/GenBank/DDBJ whole genome shotgun (WGS) entry which is preliminary data.</text>
</comment>
<dbReference type="AlphaFoldDB" id="A0A814S4B4"/>
<name>A0A814S4B4_ADIRI</name>
<evidence type="ECO:0000313" key="1">
    <source>
        <dbReference type="EMBL" id="CAF1143037.1"/>
    </source>
</evidence>